<name>A0ACB8T2F5_9AGAM</name>
<evidence type="ECO:0000313" key="1">
    <source>
        <dbReference type="EMBL" id="KAI0062266.1"/>
    </source>
</evidence>
<gene>
    <name evidence="1" type="ORF">BV25DRAFT_665226</name>
</gene>
<dbReference type="Proteomes" id="UP000814140">
    <property type="component" value="Unassembled WGS sequence"/>
</dbReference>
<reference evidence="1" key="1">
    <citation type="submission" date="2021-03" db="EMBL/GenBank/DDBJ databases">
        <authorList>
            <consortium name="DOE Joint Genome Institute"/>
            <person name="Ahrendt S."/>
            <person name="Looney B.P."/>
            <person name="Miyauchi S."/>
            <person name="Morin E."/>
            <person name="Drula E."/>
            <person name="Courty P.E."/>
            <person name="Chicoki N."/>
            <person name="Fauchery L."/>
            <person name="Kohler A."/>
            <person name="Kuo A."/>
            <person name="Labutti K."/>
            <person name="Pangilinan J."/>
            <person name="Lipzen A."/>
            <person name="Riley R."/>
            <person name="Andreopoulos W."/>
            <person name="He G."/>
            <person name="Johnson J."/>
            <person name="Barry K.W."/>
            <person name="Grigoriev I.V."/>
            <person name="Nagy L."/>
            <person name="Hibbett D."/>
            <person name="Henrissat B."/>
            <person name="Matheny P.B."/>
            <person name="Labbe J."/>
            <person name="Martin F."/>
        </authorList>
    </citation>
    <scope>NUCLEOTIDE SEQUENCE</scope>
    <source>
        <strain evidence="1">HHB10654</strain>
    </source>
</reference>
<proteinExistence type="predicted"/>
<dbReference type="EMBL" id="MU277208">
    <property type="protein sequence ID" value="KAI0062266.1"/>
    <property type="molecule type" value="Genomic_DNA"/>
</dbReference>
<reference evidence="1" key="2">
    <citation type="journal article" date="2022" name="New Phytol.">
        <title>Evolutionary transition to the ectomycorrhizal habit in the genomes of a hyperdiverse lineage of mushroom-forming fungi.</title>
        <authorList>
            <person name="Looney B."/>
            <person name="Miyauchi S."/>
            <person name="Morin E."/>
            <person name="Drula E."/>
            <person name="Courty P.E."/>
            <person name="Kohler A."/>
            <person name="Kuo A."/>
            <person name="LaButti K."/>
            <person name="Pangilinan J."/>
            <person name="Lipzen A."/>
            <person name="Riley R."/>
            <person name="Andreopoulos W."/>
            <person name="He G."/>
            <person name="Johnson J."/>
            <person name="Nolan M."/>
            <person name="Tritt A."/>
            <person name="Barry K.W."/>
            <person name="Grigoriev I.V."/>
            <person name="Nagy L.G."/>
            <person name="Hibbett D."/>
            <person name="Henrissat B."/>
            <person name="Matheny P.B."/>
            <person name="Labbe J."/>
            <person name="Martin F.M."/>
        </authorList>
    </citation>
    <scope>NUCLEOTIDE SEQUENCE</scope>
    <source>
        <strain evidence="1">HHB10654</strain>
    </source>
</reference>
<protein>
    <submittedName>
        <fullName evidence="1">Uncharacterized protein</fullName>
    </submittedName>
</protein>
<keyword evidence="2" id="KW-1185">Reference proteome</keyword>
<sequence length="616" mass="68395">MSVAVAPPATSSVLRSPSLTRSERTASSTPSIVHGMAAKAAPVADQLGQDSARFRTFSTFLPARTRLSLNNLLQKPSILHRFLLYTPWDDFRALAQASKESRNILRHPELKDVVLSRFVPGYSYCLRYADMQSFREVEVGFYHLDLFMASQQVSLHQFPAHALAILSALWPMPHQQAKSERFIALCQAHSRLVLLLQSLIHSSPLPLTEEPDDVRLQLRNGPQQPGRELVFPAPLSYFGNNLTAAEQSLARQPTKKKHGRFFSVSAASSRPPEDGTLTRSRSRISSTVFGRNKVPPPPPSADPLGLKLYAESWRGWRRALAASGSTSDDDEDLFRRPTRRFASQSSRSSVDNSLSSSRSRSSRIPESPPAAPMISSPHDIRMATSRLRAPILRVFHPCPELDQDAISACEAQLEDSGLWQHLSIGDVVCNLGYLPPEESSSSSEFSSEQNANTGLWLLFDGVQLVPYAPPATLPLAEPHLLPSPLYYTHITPVAVNPRLSLTLPRAEPQLSLVHLLTQVRSPHSPNGVARIKKYMWLAHLRARSRPGLGEGWHGEWVLEGEGTKEGRQSLIDALRGDASAEREWELVLEKSNSSRIWMRLLTDGPPPRHIRGATWS</sequence>
<organism evidence="1 2">
    <name type="scientific">Artomyces pyxidatus</name>
    <dbReference type="NCBI Taxonomy" id="48021"/>
    <lineage>
        <taxon>Eukaryota</taxon>
        <taxon>Fungi</taxon>
        <taxon>Dikarya</taxon>
        <taxon>Basidiomycota</taxon>
        <taxon>Agaricomycotina</taxon>
        <taxon>Agaricomycetes</taxon>
        <taxon>Russulales</taxon>
        <taxon>Auriscalpiaceae</taxon>
        <taxon>Artomyces</taxon>
    </lineage>
</organism>
<comment type="caution">
    <text evidence="1">The sequence shown here is derived from an EMBL/GenBank/DDBJ whole genome shotgun (WGS) entry which is preliminary data.</text>
</comment>
<accession>A0ACB8T2F5</accession>
<evidence type="ECO:0000313" key="2">
    <source>
        <dbReference type="Proteomes" id="UP000814140"/>
    </source>
</evidence>